<feature type="non-terminal residue" evidence="1">
    <location>
        <position position="1"/>
    </location>
</feature>
<reference evidence="1" key="1">
    <citation type="submission" date="2017-12" db="EMBL/GenBank/DDBJ databases">
        <title>Gene loss provides genomic basis for host adaptation in cereal stripe rust fungi.</title>
        <authorList>
            <person name="Xia C."/>
        </authorList>
    </citation>
    <scope>NUCLEOTIDE SEQUENCE [LARGE SCALE GENOMIC DNA]</scope>
    <source>
        <strain evidence="1">93-210</strain>
    </source>
</reference>
<comment type="caution">
    <text evidence="1">The sequence shown here is derived from an EMBL/GenBank/DDBJ whole genome shotgun (WGS) entry which is preliminary data.</text>
</comment>
<name>A0A2S4VWG9_9BASI</name>
<dbReference type="VEuPathDB" id="FungiDB:PSTT_03438"/>
<organism evidence="1 2">
    <name type="scientific">Puccinia striiformis</name>
    <dbReference type="NCBI Taxonomy" id="27350"/>
    <lineage>
        <taxon>Eukaryota</taxon>
        <taxon>Fungi</taxon>
        <taxon>Dikarya</taxon>
        <taxon>Basidiomycota</taxon>
        <taxon>Pucciniomycotina</taxon>
        <taxon>Pucciniomycetes</taxon>
        <taxon>Pucciniales</taxon>
        <taxon>Pucciniaceae</taxon>
        <taxon>Puccinia</taxon>
    </lineage>
</organism>
<evidence type="ECO:0000313" key="1">
    <source>
        <dbReference type="EMBL" id="POW13856.1"/>
    </source>
</evidence>
<proteinExistence type="predicted"/>
<dbReference type="Proteomes" id="UP000239156">
    <property type="component" value="Unassembled WGS sequence"/>
</dbReference>
<gene>
    <name evidence="1" type="ORF">PSTT_03438</name>
</gene>
<feature type="non-terminal residue" evidence="1">
    <location>
        <position position="157"/>
    </location>
</feature>
<dbReference type="AlphaFoldDB" id="A0A2S4VWG9"/>
<protein>
    <submittedName>
        <fullName evidence="1">Uncharacterized protein</fullName>
    </submittedName>
</protein>
<keyword evidence="2" id="KW-1185">Reference proteome</keyword>
<evidence type="ECO:0000313" key="2">
    <source>
        <dbReference type="Proteomes" id="UP000239156"/>
    </source>
</evidence>
<accession>A0A2S4VWG9</accession>
<dbReference type="EMBL" id="PKSL01000022">
    <property type="protein sequence ID" value="POW13856.1"/>
    <property type="molecule type" value="Genomic_DNA"/>
</dbReference>
<sequence>PIPKNGFLPAAQLIASWKACQLVRDVTKITKSYELANSSAVGGDSAPGASATGQPHRTVGNPEASIAIVQMLDFQLFEIITGRRSFAATNNSRLVLFPAVGSKVHTILLEVFDRFHREWVMSSRSSRKFLPKEMYARIAKKVVDQAHIGRRVYGSSE</sequence>